<dbReference type="Proteomes" id="UP001375240">
    <property type="component" value="Unassembled WGS sequence"/>
</dbReference>
<evidence type="ECO:0000313" key="3">
    <source>
        <dbReference type="Proteomes" id="UP001375240"/>
    </source>
</evidence>
<protein>
    <submittedName>
        <fullName evidence="2">Uncharacterized protein</fullName>
    </submittedName>
</protein>
<dbReference type="AlphaFoldDB" id="A0AAV9UAW9"/>
<feature type="compositionally biased region" description="Basic residues" evidence="1">
    <location>
        <begin position="109"/>
        <end position="123"/>
    </location>
</feature>
<organism evidence="2 3">
    <name type="scientific">Orbilia brochopaga</name>
    <dbReference type="NCBI Taxonomy" id="3140254"/>
    <lineage>
        <taxon>Eukaryota</taxon>
        <taxon>Fungi</taxon>
        <taxon>Dikarya</taxon>
        <taxon>Ascomycota</taxon>
        <taxon>Pezizomycotina</taxon>
        <taxon>Orbiliomycetes</taxon>
        <taxon>Orbiliales</taxon>
        <taxon>Orbiliaceae</taxon>
        <taxon>Orbilia</taxon>
    </lineage>
</organism>
<reference evidence="2 3" key="1">
    <citation type="submission" date="2019-10" db="EMBL/GenBank/DDBJ databases">
        <authorList>
            <person name="Palmer J.M."/>
        </authorList>
    </citation>
    <scope>NUCLEOTIDE SEQUENCE [LARGE SCALE GENOMIC DNA]</scope>
    <source>
        <strain evidence="2 3">TWF696</strain>
    </source>
</reference>
<feature type="region of interest" description="Disordered" evidence="1">
    <location>
        <begin position="77"/>
        <end position="152"/>
    </location>
</feature>
<proteinExistence type="predicted"/>
<evidence type="ECO:0000313" key="2">
    <source>
        <dbReference type="EMBL" id="KAK6338742.1"/>
    </source>
</evidence>
<evidence type="ECO:0000256" key="1">
    <source>
        <dbReference type="SAM" id="MobiDB-lite"/>
    </source>
</evidence>
<feature type="compositionally biased region" description="Basic and acidic residues" evidence="1">
    <location>
        <begin position="88"/>
        <end position="108"/>
    </location>
</feature>
<sequence>MQLCLPRCFFDGGGVRLLKKKQFLFFRLLFSLFFLLSLEEKRASERARERDRMLLACLLVPACEKGASHKREVLARWQNMSGPQQREAATRKVDSQEKKSSRETEQNQKQKKKKTKTPAKRRVAEHAACGAELLRTTSDLPDDPWPRQEQET</sequence>
<name>A0AAV9UAW9_9PEZI</name>
<dbReference type="EMBL" id="JAVHNQ010000009">
    <property type="protein sequence ID" value="KAK6338742.1"/>
    <property type="molecule type" value="Genomic_DNA"/>
</dbReference>
<gene>
    <name evidence="2" type="ORF">TWF696_009552</name>
</gene>
<comment type="caution">
    <text evidence="2">The sequence shown here is derived from an EMBL/GenBank/DDBJ whole genome shotgun (WGS) entry which is preliminary data.</text>
</comment>
<keyword evidence="3" id="KW-1185">Reference proteome</keyword>
<accession>A0AAV9UAW9</accession>